<protein>
    <submittedName>
        <fullName evidence="2">Peptidase inhibitor I78 family protein</fullName>
    </submittedName>
</protein>
<dbReference type="EMBL" id="FOCI01000013">
    <property type="protein sequence ID" value="SEN31767.1"/>
    <property type="molecule type" value="Genomic_DNA"/>
</dbReference>
<dbReference type="PANTHER" id="PTHR39600:SF1">
    <property type="entry name" value="PEPTIDASE INHIBITOR I78 FAMILY PROTEIN"/>
    <property type="match status" value="1"/>
</dbReference>
<keyword evidence="3" id="KW-1185">Reference proteome</keyword>
<dbReference type="Proteomes" id="UP000199585">
    <property type="component" value="Unassembled WGS sequence"/>
</dbReference>
<reference evidence="2 3" key="1">
    <citation type="submission" date="2016-10" db="EMBL/GenBank/DDBJ databases">
        <authorList>
            <person name="de Groot N.N."/>
        </authorList>
    </citation>
    <scope>NUCLEOTIDE SEQUENCE [LARGE SCALE GENOMIC DNA]</scope>
    <source>
        <strain evidence="2 3">DSM 16213</strain>
    </source>
</reference>
<accession>A0A1H8FKS0</accession>
<proteinExistence type="predicted"/>
<dbReference type="PANTHER" id="PTHR39600">
    <property type="entry name" value="PEPTIDASE INHIBITOR I78 FAMILY PROTEIN"/>
    <property type="match status" value="1"/>
</dbReference>
<gene>
    <name evidence="2" type="ORF">SAMN04488003_11334</name>
</gene>
<name>A0A1H8FKS0_9RHOB</name>
<evidence type="ECO:0000256" key="1">
    <source>
        <dbReference type="SAM" id="SignalP"/>
    </source>
</evidence>
<keyword evidence="1" id="KW-0732">Signal</keyword>
<dbReference type="InterPro" id="IPR021719">
    <property type="entry name" value="Prot_inh_I78"/>
</dbReference>
<evidence type="ECO:0000313" key="2">
    <source>
        <dbReference type="EMBL" id="SEN31767.1"/>
    </source>
</evidence>
<sequence length="90" mass="9186">MKHLILILPLLAACTPVPGTTPIPAPGGPDTCGAADYADLVGLSLAATTLPVGLNMRVTQPGDMVTMDFAPDRLNIRVDEAGLITSVTCG</sequence>
<evidence type="ECO:0000313" key="3">
    <source>
        <dbReference type="Proteomes" id="UP000199585"/>
    </source>
</evidence>
<dbReference type="OrthoDB" id="8724542at2"/>
<dbReference type="Gene3D" id="3.30.10.10">
    <property type="entry name" value="Trypsin Inhibitor V, subunit A"/>
    <property type="match status" value="1"/>
</dbReference>
<dbReference type="Pfam" id="PF11720">
    <property type="entry name" value="Inhibitor_I78"/>
    <property type="match status" value="1"/>
</dbReference>
<dbReference type="AlphaFoldDB" id="A0A1H8FKS0"/>
<feature type="chain" id="PRO_5011457450" evidence="1">
    <location>
        <begin position="20"/>
        <end position="90"/>
    </location>
</feature>
<dbReference type="STRING" id="245187.SAMN04488003_11334"/>
<feature type="signal peptide" evidence="1">
    <location>
        <begin position="1"/>
        <end position="19"/>
    </location>
</feature>
<organism evidence="2 3">
    <name type="scientific">Loktanella fryxellensis</name>
    <dbReference type="NCBI Taxonomy" id="245187"/>
    <lineage>
        <taxon>Bacteria</taxon>
        <taxon>Pseudomonadati</taxon>
        <taxon>Pseudomonadota</taxon>
        <taxon>Alphaproteobacteria</taxon>
        <taxon>Rhodobacterales</taxon>
        <taxon>Roseobacteraceae</taxon>
        <taxon>Loktanella</taxon>
    </lineage>
</organism>
<dbReference type="RefSeq" id="WP_089903166.1">
    <property type="nucleotide sequence ID" value="NZ_FOCI01000013.1"/>
</dbReference>